<name>A0ABZ3IEQ7_9FIRM</name>
<evidence type="ECO:0000313" key="2">
    <source>
        <dbReference type="Proteomes" id="UP000216752"/>
    </source>
</evidence>
<protein>
    <submittedName>
        <fullName evidence="1">Uncharacterized protein</fullName>
    </submittedName>
</protein>
<proteinExistence type="predicted"/>
<reference evidence="1" key="1">
    <citation type="submission" date="2024-05" db="EMBL/GenBank/DDBJ databases">
        <title>Isolation and characterization of Sporomusa carbonis sp. nov., a carboxydotrophic hydrogenogen in the genus of Sporomusa isolated from a charcoal burning pile.</title>
        <authorList>
            <person name="Boeer T."/>
            <person name="Rosenbaum F."/>
            <person name="Eysell L."/>
            <person name="Mueller V."/>
            <person name="Daniel R."/>
            <person name="Poehlein A."/>
        </authorList>
    </citation>
    <scope>NUCLEOTIDE SEQUENCE [LARGE SCALE GENOMIC DNA]</scope>
    <source>
        <strain evidence="1">DSM 10669</strain>
    </source>
</reference>
<accession>A0ABZ3IEQ7</accession>
<dbReference type="EMBL" id="CP155573">
    <property type="protein sequence ID" value="XFO64175.1"/>
    <property type="molecule type" value="Genomic_DNA"/>
</dbReference>
<dbReference type="RefSeq" id="WP_094605333.1">
    <property type="nucleotide sequence ID" value="NZ_CP155573.1"/>
</dbReference>
<organism evidence="1 2">
    <name type="scientific">Sporomusa silvacetica DSM 10669</name>
    <dbReference type="NCBI Taxonomy" id="1123289"/>
    <lineage>
        <taxon>Bacteria</taxon>
        <taxon>Bacillati</taxon>
        <taxon>Bacillota</taxon>
        <taxon>Negativicutes</taxon>
        <taxon>Selenomonadales</taxon>
        <taxon>Sporomusaceae</taxon>
        <taxon>Sporomusa</taxon>
    </lineage>
</organism>
<gene>
    <name evidence="1" type="ORF">SPSIL_002650</name>
</gene>
<sequence>MAITSISKEVLPCQESRAKGLNSQLALAYETAYGLTPASPKGYNVPINQSKITISQNQIASTTIRGRRDQVQPTIGNTDVSGSIVVPIDQIGAGFWLRAMFGNPTTTGSGDPYTHVFKVTKSQPSLVLEQQYPDIPAYEMFNGCKVNKFSFTYGGDTELTATIDILGAKRTIGAAPFASPLTALSLLKFSNFQGTIEEGGSQLALVTEASLNADFGLDGNTYTIGGNGYRTDLPEGILQVSGSIKALFKDTVLLNKAINNTESSLKFKFINAAHSLQFFMEEVIFQQTSPGIESEKGIYINLPFKAFYDSGTGGSALVTTLVKGYASYATV</sequence>
<keyword evidence="2" id="KW-1185">Reference proteome</keyword>
<dbReference type="Pfam" id="PF18906">
    <property type="entry name" value="Phage_tube_2"/>
    <property type="match status" value="1"/>
</dbReference>
<evidence type="ECO:0000313" key="1">
    <source>
        <dbReference type="EMBL" id="XFO64175.1"/>
    </source>
</evidence>
<dbReference type="InterPro" id="IPR044000">
    <property type="entry name" value="Phage_tube_2"/>
</dbReference>
<dbReference type="Proteomes" id="UP000216752">
    <property type="component" value="Chromosome"/>
</dbReference>